<dbReference type="InterPro" id="IPR001851">
    <property type="entry name" value="ABC_transp_permease"/>
</dbReference>
<protein>
    <recommendedName>
        <fullName evidence="8">ABC transporter permease</fullName>
    </recommendedName>
</protein>
<dbReference type="EMBL" id="VSSQ01003970">
    <property type="protein sequence ID" value="MPM23168.1"/>
    <property type="molecule type" value="Genomic_DNA"/>
</dbReference>
<comment type="subcellular location">
    <subcellularLocation>
        <location evidence="1">Cell membrane</location>
        <topology evidence="1">Multi-pass membrane protein</topology>
    </subcellularLocation>
</comment>
<feature type="transmembrane region" description="Helical" evidence="6">
    <location>
        <begin position="66"/>
        <end position="89"/>
    </location>
</feature>
<keyword evidence="4 6" id="KW-1133">Transmembrane helix</keyword>
<keyword evidence="2" id="KW-1003">Cell membrane</keyword>
<dbReference type="GO" id="GO:0022857">
    <property type="term" value="F:transmembrane transporter activity"/>
    <property type="evidence" value="ECO:0007669"/>
    <property type="project" value="InterPro"/>
</dbReference>
<dbReference type="AlphaFoldDB" id="A0A644Y5F0"/>
<evidence type="ECO:0000256" key="4">
    <source>
        <dbReference type="ARBA" id="ARBA00022989"/>
    </source>
</evidence>
<comment type="caution">
    <text evidence="7">The sequence shown here is derived from an EMBL/GenBank/DDBJ whole genome shotgun (WGS) entry which is preliminary data.</text>
</comment>
<evidence type="ECO:0000256" key="6">
    <source>
        <dbReference type="SAM" id="Phobius"/>
    </source>
</evidence>
<evidence type="ECO:0000256" key="5">
    <source>
        <dbReference type="ARBA" id="ARBA00023136"/>
    </source>
</evidence>
<keyword evidence="3 6" id="KW-0812">Transmembrane</keyword>
<dbReference type="Pfam" id="PF02653">
    <property type="entry name" value="BPD_transp_2"/>
    <property type="match status" value="1"/>
</dbReference>
<feature type="transmembrane region" description="Helical" evidence="6">
    <location>
        <begin position="205"/>
        <end position="224"/>
    </location>
</feature>
<feature type="transmembrane region" description="Helical" evidence="6">
    <location>
        <begin position="327"/>
        <end position="350"/>
    </location>
</feature>
<dbReference type="CDD" id="cd06580">
    <property type="entry name" value="TM_PBP1_transp_TpRbsC_like"/>
    <property type="match status" value="1"/>
</dbReference>
<dbReference type="PANTHER" id="PTHR47089:SF1">
    <property type="entry name" value="GUANOSINE ABC TRANSPORTER PERMEASE PROTEIN NUPP"/>
    <property type="match status" value="1"/>
</dbReference>
<feature type="transmembrane region" description="Helical" evidence="6">
    <location>
        <begin position="252"/>
        <end position="272"/>
    </location>
</feature>
<feature type="transmembrane region" description="Helical" evidence="6">
    <location>
        <begin position="155"/>
        <end position="173"/>
    </location>
</feature>
<evidence type="ECO:0000256" key="2">
    <source>
        <dbReference type="ARBA" id="ARBA00022475"/>
    </source>
</evidence>
<keyword evidence="5 6" id="KW-0472">Membrane</keyword>
<reference evidence="7" key="1">
    <citation type="submission" date="2019-08" db="EMBL/GenBank/DDBJ databases">
        <authorList>
            <person name="Kucharzyk K."/>
            <person name="Murdoch R.W."/>
            <person name="Higgins S."/>
            <person name="Loffler F."/>
        </authorList>
    </citation>
    <scope>NUCLEOTIDE SEQUENCE</scope>
</reference>
<sequence>MTAEKHGGNSLSESLTDPDGILSSLFFSSLSVFLGLASAGVLMLFLGHSPAAVYRDLFSFAFRDVYNIADIFAKAAPLILTGLAFAFAFRAGLFNIGAQGQFYLGAVTSAACALSFPFLPSWLLLPLCAAASMAAGGLWGGMTGYFKARFNANEFLVSMMSTYVAVAIMDFLVRSPLREAKGEYPQTDVLAEASWIPSFLSGTRFHWGFFLALAAAGAAWVLLWKTTLGFRMRAVGKNRSAARFAGIREKNVFVSVFLVSGAFAGLAGFLEVNGVQHMVVQGFNPLLGAEGIGIAVLGGAHPLGVVLSALLFGALKVGGLLVTQTSSVPSSIIAILEGFVMLYVILSFYLRHRLRRACARRRAAAGGEAP</sequence>
<accession>A0A644Y5F0</accession>
<feature type="transmembrane region" description="Helical" evidence="6">
    <location>
        <begin position="292"/>
        <end position="315"/>
    </location>
</feature>
<dbReference type="PANTHER" id="PTHR47089">
    <property type="entry name" value="ABC TRANSPORTER, PERMEASE PROTEIN"/>
    <property type="match status" value="1"/>
</dbReference>
<feature type="transmembrane region" description="Helical" evidence="6">
    <location>
        <begin position="21"/>
        <end position="46"/>
    </location>
</feature>
<gene>
    <name evidence="7" type="ORF">SDC9_69632</name>
</gene>
<evidence type="ECO:0000256" key="1">
    <source>
        <dbReference type="ARBA" id="ARBA00004651"/>
    </source>
</evidence>
<organism evidence="7">
    <name type="scientific">bioreactor metagenome</name>
    <dbReference type="NCBI Taxonomy" id="1076179"/>
    <lineage>
        <taxon>unclassified sequences</taxon>
        <taxon>metagenomes</taxon>
        <taxon>ecological metagenomes</taxon>
    </lineage>
</organism>
<evidence type="ECO:0008006" key="8">
    <source>
        <dbReference type="Google" id="ProtNLM"/>
    </source>
</evidence>
<evidence type="ECO:0000313" key="7">
    <source>
        <dbReference type="EMBL" id="MPM23168.1"/>
    </source>
</evidence>
<feature type="transmembrane region" description="Helical" evidence="6">
    <location>
        <begin position="101"/>
        <end position="118"/>
    </location>
</feature>
<feature type="transmembrane region" description="Helical" evidence="6">
    <location>
        <begin position="124"/>
        <end position="146"/>
    </location>
</feature>
<evidence type="ECO:0000256" key="3">
    <source>
        <dbReference type="ARBA" id="ARBA00022692"/>
    </source>
</evidence>
<dbReference type="GO" id="GO:0005886">
    <property type="term" value="C:plasma membrane"/>
    <property type="evidence" value="ECO:0007669"/>
    <property type="project" value="UniProtKB-SubCell"/>
</dbReference>
<proteinExistence type="predicted"/>
<name>A0A644Y5F0_9ZZZZ</name>